<evidence type="ECO:0000313" key="2">
    <source>
        <dbReference type="EMBL" id="WXB91880.1"/>
    </source>
</evidence>
<keyword evidence="3" id="KW-1185">Reference proteome</keyword>
<evidence type="ECO:0000313" key="3">
    <source>
        <dbReference type="Proteomes" id="UP001387364"/>
    </source>
</evidence>
<accession>A0ABZ2N3B8</accession>
<dbReference type="Proteomes" id="UP001387364">
    <property type="component" value="Chromosome"/>
</dbReference>
<dbReference type="Pfam" id="PF13274">
    <property type="entry name" value="SocA_Panacea"/>
    <property type="match status" value="1"/>
</dbReference>
<organism evidence="2 3">
    <name type="scientific">Bacillus kandeliae</name>
    <dbReference type="NCBI Taxonomy" id="3129297"/>
    <lineage>
        <taxon>Bacteria</taxon>
        <taxon>Bacillati</taxon>
        <taxon>Bacillota</taxon>
        <taxon>Bacilli</taxon>
        <taxon>Bacillales</taxon>
        <taxon>Bacillaceae</taxon>
        <taxon>Bacillus</taxon>
    </lineage>
</organism>
<dbReference type="InterPro" id="IPR025272">
    <property type="entry name" value="SocA_Panacea"/>
</dbReference>
<protein>
    <submittedName>
        <fullName evidence="2">Type II toxin-antitoxin system antitoxin SocA domain-containing protein</fullName>
    </submittedName>
</protein>
<proteinExistence type="predicted"/>
<evidence type="ECO:0000259" key="1">
    <source>
        <dbReference type="Pfam" id="PF13274"/>
    </source>
</evidence>
<reference evidence="2 3" key="1">
    <citation type="submission" date="2024-02" db="EMBL/GenBank/DDBJ databases">
        <title>Seven novel Bacillus-like species.</title>
        <authorList>
            <person name="Liu G."/>
        </authorList>
    </citation>
    <scope>NUCLEOTIDE SEQUENCE [LARGE SCALE GENOMIC DNA]</scope>
    <source>
        <strain evidence="2 3">FJAT-52991</strain>
    </source>
</reference>
<gene>
    <name evidence="2" type="ORF">WDJ61_11435</name>
</gene>
<name>A0ABZ2N3B8_9BACI</name>
<dbReference type="RefSeq" id="WP_338749812.1">
    <property type="nucleotide sequence ID" value="NZ_CP147404.1"/>
</dbReference>
<dbReference type="EMBL" id="CP147404">
    <property type="protein sequence ID" value="WXB91880.1"/>
    <property type="molecule type" value="Genomic_DNA"/>
</dbReference>
<sequence>MGMRELANHIIAVGKTHSLPVTNLQLQKVMFFALGMHLRRSDIDDLAIETYDIPFDKWQYGPVVESIYYRFNHLKDKDITKDFQGIYQDEYSGWDQMIAQLLQIDVFELVRVSHDMPSWADNEQDILSRNFVESYTLDEIHKDFTR</sequence>
<feature type="domain" description="Antitoxin SocA-like Panacea" evidence="1">
    <location>
        <begin position="26"/>
        <end position="119"/>
    </location>
</feature>